<dbReference type="Proteomes" id="UP000283993">
    <property type="component" value="Unassembled WGS sequence"/>
</dbReference>
<dbReference type="AlphaFoldDB" id="A0A423PLM3"/>
<gene>
    <name evidence="1" type="ORF">SAOR_10260</name>
</gene>
<evidence type="ECO:0000313" key="2">
    <source>
        <dbReference type="Proteomes" id="UP000283993"/>
    </source>
</evidence>
<dbReference type="EMBL" id="AYKH01000020">
    <property type="protein sequence ID" value="ROO26516.1"/>
    <property type="molecule type" value="Genomic_DNA"/>
</dbReference>
<proteinExistence type="predicted"/>
<keyword evidence="2" id="KW-1185">Reference proteome</keyword>
<reference evidence="1 2" key="1">
    <citation type="submission" date="2013-10" db="EMBL/GenBank/DDBJ databases">
        <title>Salinisphaera orenii MK-B5 Genome Sequencing.</title>
        <authorList>
            <person name="Lai Q."/>
            <person name="Li C."/>
            <person name="Shao Z."/>
        </authorList>
    </citation>
    <scope>NUCLEOTIDE SEQUENCE [LARGE SCALE GENOMIC DNA]</scope>
    <source>
        <strain evidence="1 2">MK-B5</strain>
    </source>
</reference>
<protein>
    <submittedName>
        <fullName evidence="1">Uncharacterized protein</fullName>
    </submittedName>
</protein>
<evidence type="ECO:0000313" key="1">
    <source>
        <dbReference type="EMBL" id="ROO26516.1"/>
    </source>
</evidence>
<sequence>MTGPDRIIGPVVWRSWTGPVATGRDDVLLRALHEPGYKRGNDRPRTARARIS</sequence>
<comment type="caution">
    <text evidence="1">The sequence shown here is derived from an EMBL/GenBank/DDBJ whole genome shotgun (WGS) entry which is preliminary data.</text>
</comment>
<accession>A0A423PLM3</accession>
<organism evidence="1 2">
    <name type="scientific">Salinisphaera orenii MK-B5</name>
    <dbReference type="NCBI Taxonomy" id="856730"/>
    <lineage>
        <taxon>Bacteria</taxon>
        <taxon>Pseudomonadati</taxon>
        <taxon>Pseudomonadota</taxon>
        <taxon>Gammaproteobacteria</taxon>
        <taxon>Salinisphaerales</taxon>
        <taxon>Salinisphaeraceae</taxon>
        <taxon>Salinisphaera</taxon>
    </lineage>
</organism>
<name>A0A423PLM3_9GAMM</name>